<dbReference type="EMBL" id="WWCR01000037">
    <property type="protein sequence ID" value="MYM75371.1"/>
    <property type="molecule type" value="Genomic_DNA"/>
</dbReference>
<dbReference type="Gene3D" id="2.160.20.10">
    <property type="entry name" value="Single-stranded right-handed beta-helix, Pectin lyase-like"/>
    <property type="match status" value="1"/>
</dbReference>
<dbReference type="InterPro" id="IPR006626">
    <property type="entry name" value="PbH1"/>
</dbReference>
<dbReference type="SUPFAM" id="SSF51126">
    <property type="entry name" value="Pectin lyase-like"/>
    <property type="match status" value="1"/>
</dbReference>
<dbReference type="AlphaFoldDB" id="A0A7X4H4W2"/>
<protein>
    <recommendedName>
        <fullName evidence="1">Right handed beta helix domain-containing protein</fullName>
    </recommendedName>
</protein>
<dbReference type="InterPro" id="IPR012334">
    <property type="entry name" value="Pectin_lyas_fold"/>
</dbReference>
<name>A0A7X4H4W2_9BURK</name>
<dbReference type="InterPro" id="IPR011050">
    <property type="entry name" value="Pectin_lyase_fold/virulence"/>
</dbReference>
<gene>
    <name evidence="2" type="ORF">GTP56_24690</name>
</gene>
<dbReference type="SMART" id="SM00710">
    <property type="entry name" value="PbH1"/>
    <property type="match status" value="5"/>
</dbReference>
<comment type="caution">
    <text evidence="2">The sequence shown here is derived from an EMBL/GenBank/DDBJ whole genome shotgun (WGS) entry which is preliminary data.</text>
</comment>
<dbReference type="Proteomes" id="UP000469734">
    <property type="component" value="Unassembled WGS sequence"/>
</dbReference>
<evidence type="ECO:0000313" key="3">
    <source>
        <dbReference type="Proteomes" id="UP000469734"/>
    </source>
</evidence>
<dbReference type="InterPro" id="IPR039448">
    <property type="entry name" value="Beta_helix"/>
</dbReference>
<feature type="domain" description="Right handed beta helix" evidence="1">
    <location>
        <begin position="340"/>
        <end position="483"/>
    </location>
</feature>
<evidence type="ECO:0000313" key="2">
    <source>
        <dbReference type="EMBL" id="MYM75371.1"/>
    </source>
</evidence>
<accession>A0A7X4H4W2</accession>
<sequence length="911" mass="96639">MCLSIAACGAGLAPDAADTSAAAARKMGGATQAATQLAAVVASTSNVLPLPGDDVMKKLGESIISSAANAKVITTAPGAATGTIFYVDPSGSDSNNGTSQSTPWQTIQKVNARTYSPGDMILFKAGGSWELSVALHPLGSGSAAAPIVIGAYGTGAKPKLSAKNIAQPWTATDGTTHYASDALYLENQQYYEIRDLDISSKPDGYTGTAAETAKLFDRRGIHIVGGNNTTQTILQGFSLHDLYVHDVAGEWQSVSGTGWDPSKRTAGILFEIIVKGANGLPVVANPVDVTGYQPTWFSNVTIEKNVLVNNSFGGIIIKQLAAWGVRQDASGPDYDVTGWYPNTNITIQNNYLDHNGSDWAADTIYLTCSKDSVIRHNVSSGAGTSGIELYYTDNITVEWNEVYGAKQKPTGSDSNAIDTDKATTNALVQYNYLHDNGDGILLCGFLYGSSVYRYNVIKDTDPGKRYMNIHGDKGNNYIYNNVFYNSSSSASTFVNSSGGSAYLADSNNFEYFYNNIFYSPNATSTVADGTSVTYDNNSYYGVATVPAEDTHAIIGDPQFMNVLAVIGGAGNTVNLNGFKLKAASPLIGAGKVITAHPSTNIAVAPMVDLEGKSVVGASTDVGAYVVQPDIINMTVSDTANAADWAIKRNVQVGNALYGDRTLTITTLPSLYLGGDWIRTANDSKAYTGTTLVTFTVTRNSTVYIASDDRITTKPAWLAAWTATTDKLTETEGTVVRAYTIYKKEFAANALVSLGAGGSTSYNNYAVIVKPLIANMLVSDTANAASWSALSAIQVGDTLFGDRSVTVNSLPAAYVGADWIRTANASKSYTGATLLTFSVTRNSTVYVAIDDRITTLPAWLSTWTSTPDKLIDNEAGTTRQFSIYQKSYTAHSQVSLGNTGSTTYNNYTVMVK</sequence>
<reference evidence="2 3" key="1">
    <citation type="submission" date="2019-12" db="EMBL/GenBank/DDBJ databases">
        <title>Novel species isolated from a subtropical stream in China.</title>
        <authorList>
            <person name="Lu H."/>
        </authorList>
    </citation>
    <scope>NUCLEOTIDE SEQUENCE [LARGE SCALE GENOMIC DNA]</scope>
    <source>
        <strain evidence="2 3">FT134W</strain>
    </source>
</reference>
<dbReference type="Pfam" id="PF13229">
    <property type="entry name" value="Beta_helix"/>
    <property type="match status" value="1"/>
</dbReference>
<proteinExistence type="predicted"/>
<evidence type="ECO:0000259" key="1">
    <source>
        <dbReference type="Pfam" id="PF13229"/>
    </source>
</evidence>
<organism evidence="2 3">
    <name type="scientific">Duganella margarita</name>
    <dbReference type="NCBI Taxonomy" id="2692170"/>
    <lineage>
        <taxon>Bacteria</taxon>
        <taxon>Pseudomonadati</taxon>
        <taxon>Pseudomonadota</taxon>
        <taxon>Betaproteobacteria</taxon>
        <taxon>Burkholderiales</taxon>
        <taxon>Oxalobacteraceae</taxon>
        <taxon>Telluria group</taxon>
        <taxon>Duganella</taxon>
    </lineage>
</organism>
<dbReference type="RefSeq" id="WP_161052070.1">
    <property type="nucleotide sequence ID" value="NZ_WWCR01000037.1"/>
</dbReference>